<organism evidence="1 2">
    <name type="scientific">Bosea thiooxidans</name>
    <dbReference type="NCBI Taxonomy" id="53254"/>
    <lineage>
        <taxon>Bacteria</taxon>
        <taxon>Pseudomonadati</taxon>
        <taxon>Pseudomonadota</taxon>
        <taxon>Alphaproteobacteria</taxon>
        <taxon>Hyphomicrobiales</taxon>
        <taxon>Boseaceae</taxon>
        <taxon>Bosea</taxon>
    </lineage>
</organism>
<dbReference type="AlphaFoldDB" id="A0A1T5AGG6"/>
<dbReference type="Proteomes" id="UP000190130">
    <property type="component" value="Unassembled WGS sequence"/>
</dbReference>
<sequence>MRVLDAQLEKDLTKAKETIVPIELSLSRRALLIGAAQAVSAFALRRPVSAAETPPKMVVTRDPNCGCCRGWVTHMRKAGFPVEMVEVADVTPLKTRLGVPDSLMSCHTAEIGGYVVEGHVPAEAIKRLLIERPKVTGLAVAGMPVGSPGMQVPGQAPEDYDVVIFSASRQHVFARYRGLQQI</sequence>
<protein>
    <submittedName>
        <fullName evidence="1">Uncharacterized conserved protein</fullName>
    </submittedName>
</protein>
<accession>A0A1T5AGG6</accession>
<proteinExistence type="predicted"/>
<reference evidence="1 2" key="1">
    <citation type="submission" date="2017-02" db="EMBL/GenBank/DDBJ databases">
        <authorList>
            <person name="Peterson S.W."/>
        </authorList>
    </citation>
    <scope>NUCLEOTIDE SEQUENCE [LARGE SCALE GENOMIC DNA]</scope>
    <source>
        <strain evidence="1 2">DSM 9653</strain>
    </source>
</reference>
<evidence type="ECO:0000313" key="2">
    <source>
        <dbReference type="Proteomes" id="UP000190130"/>
    </source>
</evidence>
<dbReference type="Pfam" id="PF04214">
    <property type="entry name" value="DUF411"/>
    <property type="match status" value="1"/>
</dbReference>
<name>A0A1T5AGG6_9HYPH</name>
<evidence type="ECO:0000313" key="1">
    <source>
        <dbReference type="EMBL" id="SKB34102.1"/>
    </source>
</evidence>
<gene>
    <name evidence="1" type="ORF">SAMN05660750_00189</name>
</gene>
<dbReference type="InterPro" id="IPR007332">
    <property type="entry name" value="DUF411"/>
</dbReference>
<dbReference type="EMBL" id="FUYX01000001">
    <property type="protein sequence ID" value="SKB34102.1"/>
    <property type="molecule type" value="Genomic_DNA"/>
</dbReference>